<dbReference type="PANTHER" id="PTHR43711">
    <property type="entry name" value="TWO-COMPONENT HISTIDINE KINASE"/>
    <property type="match status" value="1"/>
</dbReference>
<evidence type="ECO:0000256" key="6">
    <source>
        <dbReference type="ARBA" id="ARBA00023012"/>
    </source>
</evidence>
<keyword evidence="7" id="KW-1133">Transmembrane helix</keyword>
<dbReference type="Gene3D" id="3.30.565.10">
    <property type="entry name" value="Histidine kinase-like ATPase, C-terminal domain"/>
    <property type="match status" value="1"/>
</dbReference>
<evidence type="ECO:0000313" key="9">
    <source>
        <dbReference type="EMBL" id="QKJ30389.1"/>
    </source>
</evidence>
<comment type="catalytic activity">
    <reaction evidence="1">
        <text>ATP + protein L-histidine = ADP + protein N-phospho-L-histidine.</text>
        <dbReference type="EC" id="2.7.13.3"/>
    </reaction>
</comment>
<feature type="transmembrane region" description="Helical" evidence="7">
    <location>
        <begin position="175"/>
        <end position="196"/>
    </location>
</feature>
<dbReference type="InterPro" id="IPR036890">
    <property type="entry name" value="HATPase_C_sf"/>
</dbReference>
<sequence length="443" mass="50149">MNIYFFKNIPANNRSAFRKHYTLQNLKAVRVVCIVFFALNAFLRLFYFAAPNNLTHANNFPEFNFSNWIYLGLTPLFYLITRQLLSAFDKTKKATGLMAFIVITFSIFLLCAGIVSCFIANFSTRGNLTLYLVALITVSVMCVFEYEDTIMLTILTELIFTVVLFLCEADPSEVIYSQLTSIVILCGFYFISRYFYSYKASHFMQLNEIRRKNIEIEKASDFKNDVLGIVAHDLRNPIAAIESITMMMALEDLDEETEENMDMIKASCAKARSIIGDLLEVAKNENDRPFETQMIDLAALVKGIIVTWKSMSEIKNNIILTEHASNVYVHLNTDKFNRVLDNLISNALKFSKEKDNLDIILSREDDMALLQVQDHGLGIPKDMLPHIFERFTKAGRQGLKGEASTGLGLSIVKQIIEKHGGKISVDSEEGKGTCFSIRLPLAG</sequence>
<dbReference type="EC" id="2.7.13.3" evidence="2"/>
<accession>A0A7D4QT29</accession>
<dbReference type="SUPFAM" id="SSF55874">
    <property type="entry name" value="ATPase domain of HSP90 chaperone/DNA topoisomerase II/histidine kinase"/>
    <property type="match status" value="1"/>
</dbReference>
<feature type="transmembrane region" description="Helical" evidence="7">
    <location>
        <begin position="28"/>
        <end position="48"/>
    </location>
</feature>
<evidence type="ECO:0000313" key="10">
    <source>
        <dbReference type="Proteomes" id="UP000505355"/>
    </source>
</evidence>
<dbReference type="Pfam" id="PF02518">
    <property type="entry name" value="HATPase_c"/>
    <property type="match status" value="1"/>
</dbReference>
<name>A0A7D4QT29_9SPHI</name>
<dbReference type="InterPro" id="IPR003594">
    <property type="entry name" value="HATPase_dom"/>
</dbReference>
<feature type="transmembrane region" description="Helical" evidence="7">
    <location>
        <begin position="97"/>
        <end position="122"/>
    </location>
</feature>
<evidence type="ECO:0000259" key="8">
    <source>
        <dbReference type="PROSITE" id="PS50109"/>
    </source>
</evidence>
<dbReference type="InterPro" id="IPR003661">
    <property type="entry name" value="HisK_dim/P_dom"/>
</dbReference>
<evidence type="ECO:0000256" key="7">
    <source>
        <dbReference type="SAM" id="Phobius"/>
    </source>
</evidence>
<dbReference type="GO" id="GO:0000155">
    <property type="term" value="F:phosphorelay sensor kinase activity"/>
    <property type="evidence" value="ECO:0007669"/>
    <property type="project" value="InterPro"/>
</dbReference>
<dbReference type="Proteomes" id="UP000505355">
    <property type="component" value="Chromosome"/>
</dbReference>
<dbReference type="RefSeq" id="WP_173415064.1">
    <property type="nucleotide sequence ID" value="NZ_CP054139.1"/>
</dbReference>
<dbReference type="Gene3D" id="1.10.287.130">
    <property type="match status" value="1"/>
</dbReference>
<evidence type="ECO:0000256" key="5">
    <source>
        <dbReference type="ARBA" id="ARBA00022777"/>
    </source>
</evidence>
<dbReference type="Pfam" id="PF00512">
    <property type="entry name" value="HisKA"/>
    <property type="match status" value="1"/>
</dbReference>
<feature type="transmembrane region" description="Helical" evidence="7">
    <location>
        <begin position="68"/>
        <end position="85"/>
    </location>
</feature>
<evidence type="ECO:0000256" key="1">
    <source>
        <dbReference type="ARBA" id="ARBA00000085"/>
    </source>
</evidence>
<dbReference type="InterPro" id="IPR050736">
    <property type="entry name" value="Sensor_HK_Regulatory"/>
</dbReference>
<dbReference type="InterPro" id="IPR036097">
    <property type="entry name" value="HisK_dim/P_sf"/>
</dbReference>
<dbReference type="KEGG" id="mmab:HQ865_11680"/>
<evidence type="ECO:0000256" key="2">
    <source>
        <dbReference type="ARBA" id="ARBA00012438"/>
    </source>
</evidence>
<keyword evidence="3" id="KW-0597">Phosphoprotein</keyword>
<dbReference type="FunFam" id="3.30.565.10:FF:000006">
    <property type="entry name" value="Sensor histidine kinase WalK"/>
    <property type="match status" value="1"/>
</dbReference>
<reference evidence="9 10" key="1">
    <citation type="submission" date="2020-05" db="EMBL/GenBank/DDBJ databases">
        <title>Mucilaginibacter mali sp. nov.</title>
        <authorList>
            <person name="Kim H.S."/>
            <person name="Lee K.C."/>
            <person name="Suh M.K."/>
            <person name="Kim J.-S."/>
            <person name="Han K.-I."/>
            <person name="Eom M.K."/>
            <person name="Shin Y.K."/>
            <person name="Lee J.-S."/>
        </authorList>
    </citation>
    <scope>NUCLEOTIDE SEQUENCE [LARGE SCALE GENOMIC DNA]</scope>
    <source>
        <strain evidence="9 10">G2-14</strain>
    </source>
</reference>
<organism evidence="9 10">
    <name type="scientific">Mucilaginibacter mali</name>
    <dbReference type="NCBI Taxonomy" id="2740462"/>
    <lineage>
        <taxon>Bacteria</taxon>
        <taxon>Pseudomonadati</taxon>
        <taxon>Bacteroidota</taxon>
        <taxon>Sphingobacteriia</taxon>
        <taxon>Sphingobacteriales</taxon>
        <taxon>Sphingobacteriaceae</taxon>
        <taxon>Mucilaginibacter</taxon>
    </lineage>
</organism>
<evidence type="ECO:0000256" key="4">
    <source>
        <dbReference type="ARBA" id="ARBA00022679"/>
    </source>
</evidence>
<gene>
    <name evidence="9" type="ORF">HQ865_11680</name>
</gene>
<dbReference type="PANTHER" id="PTHR43711:SF26">
    <property type="entry name" value="SENSOR HISTIDINE KINASE RCSC"/>
    <property type="match status" value="1"/>
</dbReference>
<feature type="transmembrane region" description="Helical" evidence="7">
    <location>
        <begin position="128"/>
        <end position="144"/>
    </location>
</feature>
<dbReference type="EMBL" id="CP054139">
    <property type="protein sequence ID" value="QKJ30389.1"/>
    <property type="molecule type" value="Genomic_DNA"/>
</dbReference>
<dbReference type="SMART" id="SM00388">
    <property type="entry name" value="HisKA"/>
    <property type="match status" value="1"/>
</dbReference>
<dbReference type="SMART" id="SM00387">
    <property type="entry name" value="HATPase_c"/>
    <property type="match status" value="1"/>
</dbReference>
<proteinExistence type="predicted"/>
<dbReference type="PRINTS" id="PR00344">
    <property type="entry name" value="BCTRLSENSOR"/>
</dbReference>
<feature type="transmembrane region" description="Helical" evidence="7">
    <location>
        <begin position="151"/>
        <end position="169"/>
    </location>
</feature>
<keyword evidence="7" id="KW-0472">Membrane</keyword>
<dbReference type="PROSITE" id="PS50109">
    <property type="entry name" value="HIS_KIN"/>
    <property type="match status" value="1"/>
</dbReference>
<keyword evidence="4" id="KW-0808">Transferase</keyword>
<feature type="domain" description="Histidine kinase" evidence="8">
    <location>
        <begin position="229"/>
        <end position="443"/>
    </location>
</feature>
<evidence type="ECO:0000256" key="3">
    <source>
        <dbReference type="ARBA" id="ARBA00022553"/>
    </source>
</evidence>
<dbReference type="InterPro" id="IPR005467">
    <property type="entry name" value="His_kinase_dom"/>
</dbReference>
<dbReference type="CDD" id="cd00075">
    <property type="entry name" value="HATPase"/>
    <property type="match status" value="1"/>
</dbReference>
<keyword evidence="7" id="KW-0812">Transmembrane</keyword>
<dbReference type="CDD" id="cd00082">
    <property type="entry name" value="HisKA"/>
    <property type="match status" value="1"/>
</dbReference>
<dbReference type="SUPFAM" id="SSF47384">
    <property type="entry name" value="Homodimeric domain of signal transducing histidine kinase"/>
    <property type="match status" value="1"/>
</dbReference>
<keyword evidence="10" id="KW-1185">Reference proteome</keyword>
<keyword evidence="6" id="KW-0902">Two-component regulatory system</keyword>
<dbReference type="InterPro" id="IPR004358">
    <property type="entry name" value="Sig_transdc_His_kin-like_C"/>
</dbReference>
<protein>
    <recommendedName>
        <fullName evidence="2">histidine kinase</fullName>
        <ecNumber evidence="2">2.7.13.3</ecNumber>
    </recommendedName>
</protein>
<keyword evidence="5 9" id="KW-0418">Kinase</keyword>
<dbReference type="AlphaFoldDB" id="A0A7D4QT29"/>